<gene>
    <name evidence="2" type="ORF">G4B88_027338</name>
</gene>
<feature type="region of interest" description="Disordered" evidence="1">
    <location>
        <begin position="1"/>
        <end position="20"/>
    </location>
</feature>
<sequence length="119" mass="13414">MEKDDSDNFKRSFSQGGFAFRPKSRKGKLIRVLRRAISKTIYRGHNSIVAPIKGVIVIKDPKWILNPKKHNENLTGSNINLSSEGSLEDDDSSESQNLHWAQGKAGEDRVHVVVSEERD</sequence>
<accession>A0A7J6HSC3</accession>
<dbReference type="AlphaFoldDB" id="A0A7J6HSC3"/>
<feature type="region of interest" description="Disordered" evidence="1">
    <location>
        <begin position="67"/>
        <end position="109"/>
    </location>
</feature>
<protein>
    <submittedName>
        <fullName evidence="2">Uncharacterized protein</fullName>
    </submittedName>
</protein>
<proteinExistence type="predicted"/>
<dbReference type="Proteomes" id="UP000583929">
    <property type="component" value="Unassembled WGS sequence"/>
</dbReference>
<comment type="caution">
    <text evidence="2">The sequence shown here is derived from an EMBL/GenBank/DDBJ whole genome shotgun (WGS) entry which is preliminary data.</text>
</comment>
<feature type="compositionally biased region" description="Basic and acidic residues" evidence="1">
    <location>
        <begin position="1"/>
        <end position="10"/>
    </location>
</feature>
<evidence type="ECO:0000313" key="3">
    <source>
        <dbReference type="Proteomes" id="UP000583929"/>
    </source>
</evidence>
<evidence type="ECO:0000313" key="2">
    <source>
        <dbReference type="EMBL" id="KAF4397598.1"/>
    </source>
</evidence>
<evidence type="ECO:0000256" key="1">
    <source>
        <dbReference type="SAM" id="MobiDB-lite"/>
    </source>
</evidence>
<organism evidence="2 3">
    <name type="scientific">Cannabis sativa</name>
    <name type="common">Hemp</name>
    <name type="synonym">Marijuana</name>
    <dbReference type="NCBI Taxonomy" id="3483"/>
    <lineage>
        <taxon>Eukaryota</taxon>
        <taxon>Viridiplantae</taxon>
        <taxon>Streptophyta</taxon>
        <taxon>Embryophyta</taxon>
        <taxon>Tracheophyta</taxon>
        <taxon>Spermatophyta</taxon>
        <taxon>Magnoliopsida</taxon>
        <taxon>eudicotyledons</taxon>
        <taxon>Gunneridae</taxon>
        <taxon>Pentapetalae</taxon>
        <taxon>rosids</taxon>
        <taxon>fabids</taxon>
        <taxon>Rosales</taxon>
        <taxon>Cannabaceae</taxon>
        <taxon>Cannabis</taxon>
    </lineage>
</organism>
<keyword evidence="3" id="KW-1185">Reference proteome</keyword>
<name>A0A7J6HSC3_CANSA</name>
<dbReference type="EMBL" id="JAATIQ010000033">
    <property type="protein sequence ID" value="KAF4397598.1"/>
    <property type="molecule type" value="Genomic_DNA"/>
</dbReference>
<reference evidence="2 3" key="1">
    <citation type="journal article" date="2020" name="bioRxiv">
        <title>Sequence and annotation of 42 cannabis genomes reveals extensive copy number variation in cannabinoid synthesis and pathogen resistance genes.</title>
        <authorList>
            <person name="Mckernan K.J."/>
            <person name="Helbert Y."/>
            <person name="Kane L.T."/>
            <person name="Ebling H."/>
            <person name="Zhang L."/>
            <person name="Liu B."/>
            <person name="Eaton Z."/>
            <person name="Mclaughlin S."/>
            <person name="Kingan S."/>
            <person name="Baybayan P."/>
            <person name="Concepcion G."/>
            <person name="Jordan M."/>
            <person name="Riva A."/>
            <person name="Barbazuk W."/>
            <person name="Harkins T."/>
        </authorList>
    </citation>
    <scope>NUCLEOTIDE SEQUENCE [LARGE SCALE GENOMIC DNA]</scope>
    <source>
        <strain evidence="3">cv. Jamaican Lion 4</strain>
        <tissue evidence="2">Leaf</tissue>
    </source>
</reference>